<feature type="transmembrane region" description="Helical" evidence="9">
    <location>
        <begin position="178"/>
        <end position="201"/>
    </location>
</feature>
<evidence type="ECO:0000256" key="6">
    <source>
        <dbReference type="ARBA" id="ARBA00023065"/>
    </source>
</evidence>
<dbReference type="GO" id="GO:0005886">
    <property type="term" value="C:plasma membrane"/>
    <property type="evidence" value="ECO:0007669"/>
    <property type="project" value="TreeGrafter"/>
</dbReference>
<dbReference type="InterPro" id="IPR050681">
    <property type="entry name" value="CDF/SLC30A"/>
</dbReference>
<evidence type="ECO:0000259" key="11">
    <source>
        <dbReference type="Pfam" id="PF16916"/>
    </source>
</evidence>
<feature type="domain" description="Cation efflux protein transmembrane" evidence="10">
    <location>
        <begin position="40"/>
        <end position="235"/>
    </location>
</feature>
<keyword evidence="3" id="KW-0813">Transport</keyword>
<dbReference type="PANTHER" id="PTHR11562">
    <property type="entry name" value="CATION EFFLUX PROTEIN/ ZINC TRANSPORTER"/>
    <property type="match status" value="1"/>
</dbReference>
<evidence type="ECO:0000256" key="9">
    <source>
        <dbReference type="SAM" id="Phobius"/>
    </source>
</evidence>
<name>A0A938YE68_9ACTN</name>
<feature type="transmembrane region" description="Helical" evidence="9">
    <location>
        <begin position="34"/>
        <end position="58"/>
    </location>
</feature>
<keyword evidence="6" id="KW-0406">Ion transport</keyword>
<keyword evidence="5 9" id="KW-1133">Transmembrane helix</keyword>
<dbReference type="PANTHER" id="PTHR11562:SF17">
    <property type="entry name" value="RE54080P-RELATED"/>
    <property type="match status" value="1"/>
</dbReference>
<dbReference type="Proteomes" id="UP000663792">
    <property type="component" value="Unassembled WGS sequence"/>
</dbReference>
<dbReference type="GO" id="GO:0005385">
    <property type="term" value="F:zinc ion transmembrane transporter activity"/>
    <property type="evidence" value="ECO:0007669"/>
    <property type="project" value="TreeGrafter"/>
</dbReference>
<keyword evidence="7 9" id="KW-0472">Membrane</keyword>
<evidence type="ECO:0000256" key="7">
    <source>
        <dbReference type="ARBA" id="ARBA00023136"/>
    </source>
</evidence>
<evidence type="ECO:0000256" key="4">
    <source>
        <dbReference type="ARBA" id="ARBA00022692"/>
    </source>
</evidence>
<dbReference type="InterPro" id="IPR036837">
    <property type="entry name" value="Cation_efflux_CTD_sf"/>
</dbReference>
<feature type="domain" description="Cation efflux protein cytoplasmic" evidence="11">
    <location>
        <begin position="245"/>
        <end position="314"/>
    </location>
</feature>
<organism evidence="12 13">
    <name type="scientific">Nakamurella leprariae</name>
    <dbReference type="NCBI Taxonomy" id="2803911"/>
    <lineage>
        <taxon>Bacteria</taxon>
        <taxon>Bacillati</taxon>
        <taxon>Actinomycetota</taxon>
        <taxon>Actinomycetes</taxon>
        <taxon>Nakamurellales</taxon>
        <taxon>Nakamurellaceae</taxon>
        <taxon>Nakamurella</taxon>
    </lineage>
</organism>
<evidence type="ECO:0000259" key="10">
    <source>
        <dbReference type="Pfam" id="PF01545"/>
    </source>
</evidence>
<evidence type="ECO:0000256" key="2">
    <source>
        <dbReference type="ARBA" id="ARBA00008873"/>
    </source>
</evidence>
<evidence type="ECO:0000256" key="1">
    <source>
        <dbReference type="ARBA" id="ARBA00004141"/>
    </source>
</evidence>
<proteinExistence type="inferred from homology"/>
<dbReference type="NCBIfam" id="TIGR01297">
    <property type="entry name" value="CDF"/>
    <property type="match status" value="1"/>
</dbReference>
<evidence type="ECO:0000313" key="12">
    <source>
        <dbReference type="EMBL" id="MBM9466544.1"/>
    </source>
</evidence>
<feature type="transmembrane region" description="Helical" evidence="9">
    <location>
        <begin position="106"/>
        <end position="125"/>
    </location>
</feature>
<dbReference type="EMBL" id="JAERWK010000006">
    <property type="protein sequence ID" value="MBM9466544.1"/>
    <property type="molecule type" value="Genomic_DNA"/>
</dbReference>
<dbReference type="RefSeq" id="WP_205259505.1">
    <property type="nucleotide sequence ID" value="NZ_JAERWK010000006.1"/>
</dbReference>
<keyword evidence="4 9" id="KW-0812">Transmembrane</keyword>
<dbReference type="InterPro" id="IPR027469">
    <property type="entry name" value="Cation_efflux_TMD_sf"/>
</dbReference>
<evidence type="ECO:0000313" key="13">
    <source>
        <dbReference type="Proteomes" id="UP000663792"/>
    </source>
</evidence>
<accession>A0A938YE68</accession>
<feature type="transmembrane region" description="Helical" evidence="9">
    <location>
        <begin position="145"/>
        <end position="166"/>
    </location>
</feature>
<dbReference type="Gene3D" id="1.20.1510.10">
    <property type="entry name" value="Cation efflux protein transmembrane domain"/>
    <property type="match status" value="1"/>
</dbReference>
<comment type="similarity">
    <text evidence="2">Belongs to the cation diffusion facilitator (CDF) transporter (TC 2.A.4) family. SLC30A subfamily.</text>
</comment>
<protein>
    <submittedName>
        <fullName evidence="12">Cation transporter</fullName>
    </submittedName>
</protein>
<feature type="transmembrane region" description="Helical" evidence="9">
    <location>
        <begin position="207"/>
        <end position="225"/>
    </location>
</feature>
<comment type="caution">
    <text evidence="12">The sequence shown here is derived from an EMBL/GenBank/DDBJ whole genome shotgun (WGS) entry which is preliminary data.</text>
</comment>
<dbReference type="InterPro" id="IPR058533">
    <property type="entry name" value="Cation_efflux_TM"/>
</dbReference>
<dbReference type="InterPro" id="IPR027470">
    <property type="entry name" value="Cation_efflux_CTD"/>
</dbReference>
<keyword evidence="13" id="KW-1185">Reference proteome</keyword>
<feature type="region of interest" description="Disordered" evidence="8">
    <location>
        <begin position="1"/>
        <end position="26"/>
    </location>
</feature>
<dbReference type="Pfam" id="PF01545">
    <property type="entry name" value="Cation_efflux"/>
    <property type="match status" value="1"/>
</dbReference>
<evidence type="ECO:0000256" key="3">
    <source>
        <dbReference type="ARBA" id="ARBA00022448"/>
    </source>
</evidence>
<dbReference type="AlphaFoldDB" id="A0A938YE68"/>
<dbReference type="InterPro" id="IPR002524">
    <property type="entry name" value="Cation_efflux"/>
</dbReference>
<comment type="subcellular location">
    <subcellularLocation>
        <location evidence="1">Membrane</location>
        <topology evidence="1">Multi-pass membrane protein</topology>
    </subcellularLocation>
</comment>
<gene>
    <name evidence="12" type="ORF">JL106_04515</name>
</gene>
<reference evidence="12" key="1">
    <citation type="submission" date="2021-01" db="EMBL/GenBank/DDBJ databases">
        <title>YIM 132084 draft genome.</title>
        <authorList>
            <person name="An D."/>
        </authorList>
    </citation>
    <scope>NUCLEOTIDE SEQUENCE</scope>
    <source>
        <strain evidence="12">YIM 132084</strain>
    </source>
</reference>
<evidence type="ECO:0000256" key="8">
    <source>
        <dbReference type="SAM" id="MobiDB-lite"/>
    </source>
</evidence>
<evidence type="ECO:0000256" key="5">
    <source>
        <dbReference type="ARBA" id="ARBA00022989"/>
    </source>
</evidence>
<dbReference type="SUPFAM" id="SSF160240">
    <property type="entry name" value="Cation efflux protein cytoplasmic domain-like"/>
    <property type="match status" value="1"/>
</dbReference>
<dbReference type="SUPFAM" id="SSF161111">
    <property type="entry name" value="Cation efflux protein transmembrane domain-like"/>
    <property type="match status" value="1"/>
</dbReference>
<dbReference type="Pfam" id="PF16916">
    <property type="entry name" value="ZT_dimer"/>
    <property type="match status" value="1"/>
</dbReference>
<sequence>MSGHDHAHGPVAGSPGRGDGHGHSHGSVSASGRFTVPLAITFGLTAAFFVVELVVGLASGSLALIADAGHMATDVVALGASLVATRVAARPDGSGRWTYGRYRAEVFAAGLTVLLMLGVGVIVVWEAIDRTSGGGSGDGGVHVTPLPMVVVGLIGLAVNAVGLIMLRAGAKESLNLRGAYLEVLGDAAGSVGVLLAAALIAITGSSVWDLVAAIVIGVFVLYRAIGLGRSVLRVLGQQTPEGLKPEQVAGDLHAVRGVQQVHDLHLWELTSGMTVATAHLVTAPGVDAHVVLDAARDVLADRYGIAHATLQVEPSDHTACGELGW</sequence>